<dbReference type="Gene3D" id="2.60.40.290">
    <property type="match status" value="1"/>
</dbReference>
<evidence type="ECO:0000313" key="5">
    <source>
        <dbReference type="Proteomes" id="UP000095594"/>
    </source>
</evidence>
<evidence type="ECO:0000256" key="2">
    <source>
        <dbReference type="SAM" id="Phobius"/>
    </source>
</evidence>
<dbReference type="GO" id="GO:0004553">
    <property type="term" value="F:hydrolase activity, hydrolyzing O-glycosyl compounds"/>
    <property type="evidence" value="ECO:0007669"/>
    <property type="project" value="InterPro"/>
</dbReference>
<evidence type="ECO:0000313" key="4">
    <source>
        <dbReference type="EMBL" id="CUO75533.1"/>
    </source>
</evidence>
<dbReference type="InterPro" id="IPR001919">
    <property type="entry name" value="CBD2"/>
</dbReference>
<dbReference type="GO" id="GO:0030247">
    <property type="term" value="F:polysaccharide binding"/>
    <property type="evidence" value="ECO:0007669"/>
    <property type="project" value="InterPro"/>
</dbReference>
<gene>
    <name evidence="4" type="ORF">ERS852471_02220</name>
</gene>
<keyword evidence="2" id="KW-1133">Transmembrane helix</keyword>
<evidence type="ECO:0000256" key="1">
    <source>
        <dbReference type="SAM" id="MobiDB-lite"/>
    </source>
</evidence>
<dbReference type="Proteomes" id="UP000095594">
    <property type="component" value="Unassembled WGS sequence"/>
</dbReference>
<dbReference type="AlphaFoldDB" id="A0A174HKS1"/>
<keyword evidence="2" id="KW-0812">Transmembrane</keyword>
<accession>A0A174HKS1</accession>
<dbReference type="Pfam" id="PF00553">
    <property type="entry name" value="CBM_2"/>
    <property type="match status" value="1"/>
</dbReference>
<dbReference type="InterPro" id="IPR008965">
    <property type="entry name" value="CBM2/CBM3_carb-bd_dom_sf"/>
</dbReference>
<proteinExistence type="predicted"/>
<dbReference type="SMART" id="SM00637">
    <property type="entry name" value="CBD_II"/>
    <property type="match status" value="1"/>
</dbReference>
<dbReference type="GO" id="GO:0005975">
    <property type="term" value="P:carbohydrate metabolic process"/>
    <property type="evidence" value="ECO:0007669"/>
    <property type="project" value="InterPro"/>
</dbReference>
<evidence type="ECO:0000259" key="3">
    <source>
        <dbReference type="SMART" id="SM00637"/>
    </source>
</evidence>
<reference evidence="4 5" key="1">
    <citation type="submission" date="2015-09" db="EMBL/GenBank/DDBJ databases">
        <authorList>
            <consortium name="Pathogen Informatics"/>
        </authorList>
    </citation>
    <scope>NUCLEOTIDE SEQUENCE [LARGE SCALE GENOMIC DNA]</scope>
    <source>
        <strain evidence="4 5">2789STDY5834856</strain>
    </source>
</reference>
<organism evidence="4 5">
    <name type="scientific">Clostridium disporicum</name>
    <dbReference type="NCBI Taxonomy" id="84024"/>
    <lineage>
        <taxon>Bacteria</taxon>
        <taxon>Bacillati</taxon>
        <taxon>Bacillota</taxon>
        <taxon>Clostridia</taxon>
        <taxon>Eubacteriales</taxon>
        <taxon>Clostridiaceae</taxon>
        <taxon>Clostridium</taxon>
    </lineage>
</organism>
<dbReference type="InterPro" id="IPR012902">
    <property type="entry name" value="N_methyl_site"/>
</dbReference>
<feature type="region of interest" description="Disordered" evidence="1">
    <location>
        <begin position="189"/>
        <end position="208"/>
    </location>
</feature>
<dbReference type="EMBL" id="CYZX01000015">
    <property type="protein sequence ID" value="CUO75533.1"/>
    <property type="molecule type" value="Genomic_DNA"/>
</dbReference>
<sequence length="486" mass="54391">MKKKNGFTLIELMVTLSITVLVTTMVGSVFIQGYKILNRTDNKSAIQDEVRNAIMKIEGEALTASKIKIRTTDAINSYNSKSAKELLYLDKVDEKIVYIEVVEDSANNTNKFVEVKLNNDNTFKEEKILINTIQGNVASNFALNSNIEDKVVNINFNNVIKGNQSSGENYIVTLNLNVASDIKIEFGDESSEVTPEIPEGGKEDSEEEKDLLDKLGEHYLTISGEMEFQSNSTHVEVKGNGTLGYGSTSGNKEHFKVGAEKIFQNGIDKLGLDNLNKEELIITESWNIKNHKTYQGYNGFKIIFVNGDIHIGEKNNDNILLNNTIIIATGNVEFEKNDINLRMEDSLIYANSIKFHNKSEVIFTNTLTSQEILNRTKDKLQEMINYYSQPLSVDFSITHSWDNGAKYKILITNNTDKDISSWQIEFDVEKEIIECWAGIVEKVADGRYKIKNQHWNGAIAKGGGIEITGSCAGGVDKIENVKTTCS</sequence>
<name>A0A174HKS1_9CLOT</name>
<feature type="transmembrane region" description="Helical" evidence="2">
    <location>
        <begin position="12"/>
        <end position="34"/>
    </location>
</feature>
<dbReference type="InterPro" id="IPR012291">
    <property type="entry name" value="CBM2_carb-bd_dom_sf"/>
</dbReference>
<feature type="domain" description="CBM2" evidence="3">
    <location>
        <begin position="391"/>
        <end position="485"/>
    </location>
</feature>
<dbReference type="Pfam" id="PF07963">
    <property type="entry name" value="N_methyl"/>
    <property type="match status" value="1"/>
</dbReference>
<keyword evidence="2" id="KW-0472">Membrane</keyword>
<dbReference type="OrthoDB" id="1913401at2"/>
<dbReference type="SUPFAM" id="SSF49384">
    <property type="entry name" value="Carbohydrate-binding domain"/>
    <property type="match status" value="1"/>
</dbReference>
<dbReference type="NCBIfam" id="TIGR02532">
    <property type="entry name" value="IV_pilin_GFxxxE"/>
    <property type="match status" value="1"/>
</dbReference>
<protein>
    <submittedName>
        <fullName evidence="4">Cellulose-binding family II protein</fullName>
    </submittedName>
</protein>
<dbReference type="RefSeq" id="WP_055266553.1">
    <property type="nucleotide sequence ID" value="NZ_CABIXQ010000015.1"/>
</dbReference>